<keyword evidence="2" id="KW-1185">Reference proteome</keyword>
<organism evidence="1 2">
    <name type="scientific">Marinimicrococcus flavescens</name>
    <dbReference type="NCBI Taxonomy" id="3031815"/>
    <lineage>
        <taxon>Bacteria</taxon>
        <taxon>Pseudomonadati</taxon>
        <taxon>Pseudomonadota</taxon>
        <taxon>Alphaproteobacteria</taxon>
        <taxon>Geminicoccales</taxon>
        <taxon>Geminicoccaceae</taxon>
        <taxon>Marinimicrococcus</taxon>
    </lineage>
</organism>
<reference evidence="1 2" key="1">
    <citation type="submission" date="2023-03" db="EMBL/GenBank/DDBJ databases">
        <title>YIM 152171 draft genome.</title>
        <authorList>
            <person name="Yang Z."/>
        </authorList>
    </citation>
    <scope>NUCLEOTIDE SEQUENCE [LARGE SCALE GENOMIC DNA]</scope>
    <source>
        <strain evidence="1 2">YIM 152171</strain>
    </source>
</reference>
<dbReference type="RefSeq" id="WP_327788629.1">
    <property type="nucleotide sequence ID" value="NZ_JARGEQ010000073.1"/>
</dbReference>
<accession>A0AAP3XQ07</accession>
<evidence type="ECO:0000313" key="1">
    <source>
        <dbReference type="EMBL" id="MDF1586214.1"/>
    </source>
</evidence>
<dbReference type="AlphaFoldDB" id="A0AAP3XQ07"/>
<gene>
    <name evidence="1" type="ORF">PZ740_07430</name>
</gene>
<protein>
    <submittedName>
        <fullName evidence="1">Uncharacterized protein</fullName>
    </submittedName>
</protein>
<proteinExistence type="predicted"/>
<name>A0AAP3XQ07_9PROT</name>
<comment type="caution">
    <text evidence="1">The sequence shown here is derived from an EMBL/GenBank/DDBJ whole genome shotgun (WGS) entry which is preliminary data.</text>
</comment>
<dbReference type="Proteomes" id="UP001301140">
    <property type="component" value="Unassembled WGS sequence"/>
</dbReference>
<sequence>MNQLVPGMRALTVVLVALAAAVYGALTVGLGSNAAGHQVLDRLAAQEACLVALVTLDAVSPVRDC</sequence>
<dbReference type="EMBL" id="JARGEQ010000073">
    <property type="protein sequence ID" value="MDF1586214.1"/>
    <property type="molecule type" value="Genomic_DNA"/>
</dbReference>
<evidence type="ECO:0000313" key="2">
    <source>
        <dbReference type="Proteomes" id="UP001301140"/>
    </source>
</evidence>